<proteinExistence type="predicted"/>
<name>A0AAE0BKL1_9CHLO</name>
<accession>A0AAE0BKL1</accession>
<comment type="caution">
    <text evidence="1">The sequence shown here is derived from an EMBL/GenBank/DDBJ whole genome shotgun (WGS) entry which is preliminary data.</text>
</comment>
<dbReference type="EMBL" id="LGRX02034523">
    <property type="protein sequence ID" value="KAK3237575.1"/>
    <property type="molecule type" value="Genomic_DNA"/>
</dbReference>
<sequence>TSSYARTEEGASRNETDQGSIGVWDSLEAIFADIDAQGGSAVQTQALQEPLARLRHLLQLHRNLSTHEQELHNVHIGLLLESSWHLQSLRRLEALVVSDVHTDSETSLGQTAAVESLALRITSILCEEGAGFKLAATMPQTISKASGSPAAPSV</sequence>
<protein>
    <submittedName>
        <fullName evidence="1">Uncharacterized protein</fullName>
    </submittedName>
</protein>
<evidence type="ECO:0000313" key="2">
    <source>
        <dbReference type="Proteomes" id="UP001190700"/>
    </source>
</evidence>
<organism evidence="1 2">
    <name type="scientific">Cymbomonas tetramitiformis</name>
    <dbReference type="NCBI Taxonomy" id="36881"/>
    <lineage>
        <taxon>Eukaryota</taxon>
        <taxon>Viridiplantae</taxon>
        <taxon>Chlorophyta</taxon>
        <taxon>Pyramimonadophyceae</taxon>
        <taxon>Pyramimonadales</taxon>
        <taxon>Pyramimonadaceae</taxon>
        <taxon>Cymbomonas</taxon>
    </lineage>
</organism>
<feature type="non-terminal residue" evidence="1">
    <location>
        <position position="1"/>
    </location>
</feature>
<gene>
    <name evidence="1" type="ORF">CYMTET_52359</name>
</gene>
<evidence type="ECO:0000313" key="1">
    <source>
        <dbReference type="EMBL" id="KAK3237575.1"/>
    </source>
</evidence>
<reference evidence="1 2" key="1">
    <citation type="journal article" date="2015" name="Genome Biol. Evol.">
        <title>Comparative Genomics of a Bacterivorous Green Alga Reveals Evolutionary Causalities and Consequences of Phago-Mixotrophic Mode of Nutrition.</title>
        <authorList>
            <person name="Burns J.A."/>
            <person name="Paasch A."/>
            <person name="Narechania A."/>
            <person name="Kim E."/>
        </authorList>
    </citation>
    <scope>NUCLEOTIDE SEQUENCE [LARGE SCALE GENOMIC DNA]</scope>
    <source>
        <strain evidence="1 2">PLY_AMNH</strain>
    </source>
</reference>
<keyword evidence="2" id="KW-1185">Reference proteome</keyword>
<dbReference type="AlphaFoldDB" id="A0AAE0BKL1"/>
<dbReference type="Proteomes" id="UP001190700">
    <property type="component" value="Unassembled WGS sequence"/>
</dbReference>